<comment type="function">
    <text evidence="1">Involved in cell wall beta(1-&gt;6) glucan synthesis.</text>
</comment>
<evidence type="ECO:0000256" key="1">
    <source>
        <dbReference type="ARBA" id="ARBA00004010"/>
    </source>
</evidence>
<name>W6MQ46_9ASCO</name>
<evidence type="ECO:0000259" key="5">
    <source>
        <dbReference type="Pfam" id="PF05390"/>
    </source>
</evidence>
<accession>W6MQ46</accession>
<dbReference type="RefSeq" id="XP_022460786.1">
    <property type="nucleotide sequence ID" value="XM_022605901.1"/>
</dbReference>
<feature type="signal peptide" evidence="4">
    <location>
        <begin position="1"/>
        <end position="16"/>
    </location>
</feature>
<evidence type="ECO:0000256" key="4">
    <source>
        <dbReference type="SAM" id="SignalP"/>
    </source>
</evidence>
<dbReference type="Pfam" id="PF10342">
    <property type="entry name" value="Kre9_KNH"/>
    <property type="match status" value="1"/>
</dbReference>
<dbReference type="STRING" id="1382522.W6MQ46"/>
<evidence type="ECO:0000259" key="6">
    <source>
        <dbReference type="Pfam" id="PF10342"/>
    </source>
</evidence>
<reference evidence="7" key="2">
    <citation type="submission" date="2014-02" db="EMBL/GenBank/DDBJ databases">
        <title>Complete DNA sequence of /Kuraishia capsulata/ illustrates novel genomic features among budding yeasts (/Saccharomycotina/).</title>
        <authorList>
            <person name="Morales L."/>
            <person name="Noel B."/>
            <person name="Porcel B."/>
            <person name="Marcet-Houben M."/>
            <person name="Hullo M-F."/>
            <person name="Sacerdot C."/>
            <person name="Tekaia F."/>
            <person name="Leh-Louis V."/>
            <person name="Despons L."/>
            <person name="Khanna V."/>
            <person name="Aury J-M."/>
            <person name="Barbe V."/>
            <person name="Couloux A."/>
            <person name="Labadie K."/>
            <person name="Pelletier E."/>
            <person name="Souciet J-L."/>
            <person name="Boekhout T."/>
            <person name="Gabaldon T."/>
            <person name="Wincker P."/>
            <person name="Dujon B."/>
        </authorList>
    </citation>
    <scope>NUCLEOTIDE SEQUENCE</scope>
    <source>
        <strain evidence="7">CBS 1993</strain>
    </source>
</reference>
<keyword evidence="3 4" id="KW-0732">Signal</keyword>
<dbReference type="GO" id="GO:0006078">
    <property type="term" value="P:(1-&gt;6)-beta-D-glucan biosynthetic process"/>
    <property type="evidence" value="ECO:0007669"/>
    <property type="project" value="InterPro"/>
</dbReference>
<comment type="similarity">
    <text evidence="2">Belongs to the KRE9/KNH1 family.</text>
</comment>
<dbReference type="PANTHER" id="PTHR28154:SF1">
    <property type="entry name" value="CELL WALL SYNTHESIS PROTEIN KNH1-RELATED"/>
    <property type="match status" value="1"/>
</dbReference>
<dbReference type="AlphaFoldDB" id="W6MQ46"/>
<dbReference type="InterPro" id="IPR018466">
    <property type="entry name" value="Kre9/Knh1-like_N"/>
</dbReference>
<keyword evidence="8" id="KW-1185">Reference proteome</keyword>
<protein>
    <submittedName>
        <fullName evidence="7">Uncharacterized protein</fullName>
    </submittedName>
</protein>
<reference evidence="7" key="1">
    <citation type="submission" date="2013-12" db="EMBL/GenBank/DDBJ databases">
        <authorList>
            <person name="Genoscope - CEA"/>
        </authorList>
    </citation>
    <scope>NUCLEOTIDE SEQUENCE</scope>
    <source>
        <strain evidence="7">CBS 1993</strain>
    </source>
</reference>
<feature type="domain" description="Yeast cell wall synthesis Kre9/Knh1-like N-terminal" evidence="6">
    <location>
        <begin position="23"/>
        <end position="121"/>
    </location>
</feature>
<evidence type="ECO:0000313" key="7">
    <source>
        <dbReference type="EMBL" id="CDK28796.1"/>
    </source>
</evidence>
<dbReference type="PANTHER" id="PTHR28154">
    <property type="entry name" value="CELL WALL SYNTHESIS PROTEIN KNH1-RELATED"/>
    <property type="match status" value="1"/>
</dbReference>
<sequence>MLAIFWVLIFITSVFADVEITSPAGGETYTVDGNTVSLTLKWKDDGDDPSIKTVTSYTFKLCTGPNTDMDCTELQVDSTKETSFSVDVDADTGKSGNYFFQLTAVYTDNGYTIHYSPRFKLAGMTGSSKASGSGTEPDPQISVSVDNTVASASFSVTYTKQTGKTRYAPMQMQPGSKVTAKTWSRRHATSSVSYYKTNTQKTLVGSTITPGWSYTMSSLVNYATPAPFPSEVGWYAASERLKSATVSDSAEKRRIKRRWDD</sequence>
<dbReference type="Proteomes" id="UP000019384">
    <property type="component" value="Unassembled WGS sequence"/>
</dbReference>
<dbReference type="HOGENOM" id="CLU_063732_1_0_1"/>
<evidence type="ECO:0000256" key="3">
    <source>
        <dbReference type="ARBA" id="ARBA00022729"/>
    </source>
</evidence>
<dbReference type="Pfam" id="PF05390">
    <property type="entry name" value="Kre9_KNH1_C"/>
    <property type="match status" value="1"/>
</dbReference>
<proteinExistence type="inferred from homology"/>
<dbReference type="InterPro" id="IPR008659">
    <property type="entry name" value="Kre9/Knh1_C"/>
</dbReference>
<dbReference type="OrthoDB" id="2432613at2759"/>
<dbReference type="GO" id="GO:0005576">
    <property type="term" value="C:extracellular region"/>
    <property type="evidence" value="ECO:0007669"/>
    <property type="project" value="TreeGrafter"/>
</dbReference>
<dbReference type="InterPro" id="IPR045328">
    <property type="entry name" value="Kre9/Knh1"/>
</dbReference>
<organism evidence="7 8">
    <name type="scientific">Kuraishia capsulata CBS 1993</name>
    <dbReference type="NCBI Taxonomy" id="1382522"/>
    <lineage>
        <taxon>Eukaryota</taxon>
        <taxon>Fungi</taxon>
        <taxon>Dikarya</taxon>
        <taxon>Ascomycota</taxon>
        <taxon>Saccharomycotina</taxon>
        <taxon>Pichiomycetes</taxon>
        <taxon>Pichiales</taxon>
        <taxon>Pichiaceae</taxon>
        <taxon>Kuraishia</taxon>
    </lineage>
</organism>
<evidence type="ECO:0000256" key="2">
    <source>
        <dbReference type="ARBA" id="ARBA00006816"/>
    </source>
</evidence>
<dbReference type="GO" id="GO:0042546">
    <property type="term" value="P:cell wall biogenesis"/>
    <property type="evidence" value="ECO:0007669"/>
    <property type="project" value="InterPro"/>
</dbReference>
<gene>
    <name evidence="7" type="ORF">KUCA_T00004781001</name>
</gene>
<evidence type="ECO:0000313" key="8">
    <source>
        <dbReference type="Proteomes" id="UP000019384"/>
    </source>
</evidence>
<dbReference type="GeneID" id="34522174"/>
<feature type="chain" id="PRO_5004880673" evidence="4">
    <location>
        <begin position="17"/>
        <end position="261"/>
    </location>
</feature>
<dbReference type="GO" id="GO:0031505">
    <property type="term" value="P:fungal-type cell wall organization"/>
    <property type="evidence" value="ECO:0007669"/>
    <property type="project" value="TreeGrafter"/>
</dbReference>
<dbReference type="EMBL" id="HG793130">
    <property type="protein sequence ID" value="CDK28796.1"/>
    <property type="molecule type" value="Genomic_DNA"/>
</dbReference>
<feature type="domain" description="Yeast cell wall synthesis Kre9/Knh1 C-terminal" evidence="5">
    <location>
        <begin position="151"/>
        <end position="247"/>
    </location>
</feature>